<sequence>MLKTQQITLEKAIVQREGNIVSDMDGEKVMLSVQKGKYYNLGELGGEIWDLMKEPVTIHELVTTLQSQYDVEQAECEEQVTDFINQLLEQGLVKIEDRINS</sequence>
<gene>
    <name evidence="1" type="ORF">QUF85_19680</name>
</gene>
<name>A0AAJ1QPV2_9BACI</name>
<comment type="caution">
    <text evidence="1">The sequence shown here is derived from an EMBL/GenBank/DDBJ whole genome shotgun (WGS) entry which is preliminary data.</text>
</comment>
<dbReference type="Proteomes" id="UP001238973">
    <property type="component" value="Unassembled WGS sequence"/>
</dbReference>
<evidence type="ECO:0000313" key="2">
    <source>
        <dbReference type="Proteomes" id="UP001238973"/>
    </source>
</evidence>
<accession>A0AAJ1QPV2</accession>
<proteinExistence type="predicted"/>
<reference evidence="1" key="1">
    <citation type="submission" date="2023-06" db="EMBL/GenBank/DDBJ databases">
        <title>Comparative genomics of Bacillaceae isolates and their secondary metabolite potential.</title>
        <authorList>
            <person name="Song L."/>
            <person name="Nielsen L.J."/>
            <person name="Mohite O."/>
            <person name="Xu X."/>
            <person name="Weber T."/>
            <person name="Kovacs A.T."/>
        </authorList>
    </citation>
    <scope>NUCLEOTIDE SEQUENCE</scope>
    <source>
        <strain evidence="1">G1S1</strain>
    </source>
</reference>
<organism evidence="1 2">
    <name type="scientific">Peribacillus frigoritolerans</name>
    <dbReference type="NCBI Taxonomy" id="450367"/>
    <lineage>
        <taxon>Bacteria</taxon>
        <taxon>Bacillati</taxon>
        <taxon>Bacillota</taxon>
        <taxon>Bacilli</taxon>
        <taxon>Bacillales</taxon>
        <taxon>Bacillaceae</taxon>
        <taxon>Peribacillus</taxon>
    </lineage>
</organism>
<protein>
    <submittedName>
        <fullName evidence="1">Lasso peptide biosynthesis PqqD family chaperone</fullName>
    </submittedName>
</protein>
<dbReference type="AlphaFoldDB" id="A0AAJ1QPV2"/>
<dbReference type="InterPro" id="IPR008792">
    <property type="entry name" value="PQQD"/>
</dbReference>
<dbReference type="Pfam" id="PF05402">
    <property type="entry name" value="PqqD"/>
    <property type="match status" value="1"/>
</dbReference>
<dbReference type="EMBL" id="JAUCFI010000003">
    <property type="protein sequence ID" value="MDM5285502.1"/>
    <property type="molecule type" value="Genomic_DNA"/>
</dbReference>
<dbReference type="InterPro" id="IPR041881">
    <property type="entry name" value="PqqD_sf"/>
</dbReference>
<dbReference type="NCBIfam" id="NF033536">
    <property type="entry name" value="lasso_PqqD_Bac"/>
    <property type="match status" value="1"/>
</dbReference>
<dbReference type="RefSeq" id="WP_289351556.1">
    <property type="nucleotide sequence ID" value="NZ_JAUCFI010000003.1"/>
</dbReference>
<evidence type="ECO:0000313" key="1">
    <source>
        <dbReference type="EMBL" id="MDM5285502.1"/>
    </source>
</evidence>
<dbReference type="Gene3D" id="1.10.10.1150">
    <property type="entry name" value="Coenzyme PQQ synthesis protein D (PqqD)"/>
    <property type="match status" value="1"/>
</dbReference>